<gene>
    <name evidence="2" type="ORF">GCM10022247_72650</name>
</gene>
<feature type="region of interest" description="Disordered" evidence="1">
    <location>
        <begin position="542"/>
        <end position="573"/>
    </location>
</feature>
<evidence type="ECO:0000256" key="1">
    <source>
        <dbReference type="SAM" id="MobiDB-lite"/>
    </source>
</evidence>
<evidence type="ECO:0000313" key="2">
    <source>
        <dbReference type="EMBL" id="GAA4036376.1"/>
    </source>
</evidence>
<reference evidence="3" key="1">
    <citation type="journal article" date="2019" name="Int. J. Syst. Evol. Microbiol.">
        <title>The Global Catalogue of Microorganisms (GCM) 10K type strain sequencing project: providing services to taxonomists for standard genome sequencing and annotation.</title>
        <authorList>
            <consortium name="The Broad Institute Genomics Platform"/>
            <consortium name="The Broad Institute Genome Sequencing Center for Infectious Disease"/>
            <person name="Wu L."/>
            <person name="Ma J."/>
        </authorList>
    </citation>
    <scope>NUCLEOTIDE SEQUENCE [LARGE SCALE GENOMIC DNA]</scope>
    <source>
        <strain evidence="3">JCM 17342</strain>
    </source>
</reference>
<organism evidence="2 3">
    <name type="scientific">Allokutzneria multivorans</name>
    <dbReference type="NCBI Taxonomy" id="1142134"/>
    <lineage>
        <taxon>Bacteria</taxon>
        <taxon>Bacillati</taxon>
        <taxon>Actinomycetota</taxon>
        <taxon>Actinomycetes</taxon>
        <taxon>Pseudonocardiales</taxon>
        <taxon>Pseudonocardiaceae</taxon>
        <taxon>Allokutzneria</taxon>
    </lineage>
</organism>
<feature type="compositionally biased region" description="Pro residues" evidence="1">
    <location>
        <begin position="547"/>
        <end position="568"/>
    </location>
</feature>
<dbReference type="RefSeq" id="WP_344885806.1">
    <property type="nucleotide sequence ID" value="NZ_BAABAL010000027.1"/>
</dbReference>
<name>A0ABP7U5Q0_9PSEU</name>
<evidence type="ECO:0000313" key="3">
    <source>
        <dbReference type="Proteomes" id="UP001501747"/>
    </source>
</evidence>
<evidence type="ECO:0008006" key="4">
    <source>
        <dbReference type="Google" id="ProtNLM"/>
    </source>
</evidence>
<comment type="caution">
    <text evidence="2">The sequence shown here is derived from an EMBL/GenBank/DDBJ whole genome shotgun (WGS) entry which is preliminary data.</text>
</comment>
<dbReference type="Proteomes" id="UP001501747">
    <property type="component" value="Unassembled WGS sequence"/>
</dbReference>
<proteinExistence type="predicted"/>
<feature type="region of interest" description="Disordered" evidence="1">
    <location>
        <begin position="396"/>
        <end position="437"/>
    </location>
</feature>
<keyword evidence="3" id="KW-1185">Reference proteome</keyword>
<dbReference type="EMBL" id="BAABAL010000027">
    <property type="protein sequence ID" value="GAA4036376.1"/>
    <property type="molecule type" value="Genomic_DNA"/>
</dbReference>
<sequence length="921" mass="99584">MMQLGTQFEVDGVQVFADHADPAQFWYLATQVRLGRGTDGGPAFSMIKYRPAVAEGGVRGGGFLMFQSEVVLPPATRSRIMARLAAKVPSGTPKLAPAQVDSGSVRCLALNLEGSGGTTAPPGAFAPVTRVLGATKPSMLGAQTAAFSLALDQEGATILQQAFEKAATPIGVIYDFEYSALTPEMRIEITADFERIYTHFSAGVEAQLYWVRAGIEAGFEKLVQDGAISVKVTDFTGATNQAEREKWALDFFKDVLLKQWFEPSLDLGQLKGPAQPEGLDDILKRLKELKKPAAPAMMAAAEQPKATLVITSPDPMPEGYGLSLGTADGNKETLVVKGPPGAVVTVDGKPQTVDGDGKVVVDVAPGSTHPVTVDWPASAPVDETFKLFFTYDQPKEPGFSPTPGNPVYNSYLLGNPTPPDPRFSQSTAPGKESPTGADALRDWLENRLAEPKKVAITAHASFEGDTSPAKADFNLKLSRRRLAVVKGIIANRATVTSGEGLGFSRAQAAGRNGDQDDRVAEITGKVAGEHPAVAIRATLARAAAQTDPPPTDPPPTDPPPTDPPPTTPPADSGPHALVSFKLKFLRQEERKTLKFVYDRRMVVKRGYAPQGFIGLLLDEIPDKGKYFVLVDLADPFFEKLAVDIATPADFADLGLFSTDVAIGYGDRRQEFRLTAAEHGPRRFETFLNASYDLDFSVGVQHHFDANSGWIGERLSYDVPARRSVDRTLKVDPADDLGFLRLEVFPNRVDAGIVTAIDVELSYDDGANFRQTNTFRVLPDSAKQLWKLRLSKSDKRTWSASFTHHLKNGGTRRTGPITGTAPYLPVDDPFTDSLDIVAVPLFPAGTVRQAFLDVTYEDPGNAYRRVERIELAGDAVEPVPLRIALLDGSRRVFRHRITIIGTDGSLTQRAPVDGEETLIGVR</sequence>
<protein>
    <recommendedName>
        <fullName evidence="4">OmpA-like domain-containing protein</fullName>
    </recommendedName>
</protein>
<accession>A0ABP7U5Q0</accession>